<organism evidence="1 2">
    <name type="scientific">Lentinula raphanica</name>
    <dbReference type="NCBI Taxonomy" id="153919"/>
    <lineage>
        <taxon>Eukaryota</taxon>
        <taxon>Fungi</taxon>
        <taxon>Dikarya</taxon>
        <taxon>Basidiomycota</taxon>
        <taxon>Agaricomycotina</taxon>
        <taxon>Agaricomycetes</taxon>
        <taxon>Agaricomycetidae</taxon>
        <taxon>Agaricales</taxon>
        <taxon>Marasmiineae</taxon>
        <taxon>Omphalotaceae</taxon>
        <taxon>Lentinula</taxon>
    </lineage>
</organism>
<name>A0AA38PJX5_9AGAR</name>
<reference evidence="1" key="1">
    <citation type="submission" date="2022-08" db="EMBL/GenBank/DDBJ databases">
        <authorList>
            <consortium name="DOE Joint Genome Institute"/>
            <person name="Min B."/>
            <person name="Riley R."/>
            <person name="Sierra-Patev S."/>
            <person name="Naranjo-Ortiz M."/>
            <person name="Looney B."/>
            <person name="Konkel Z."/>
            <person name="Slot J.C."/>
            <person name="Sakamoto Y."/>
            <person name="Steenwyk J.L."/>
            <person name="Rokas A."/>
            <person name="Carro J."/>
            <person name="Camarero S."/>
            <person name="Ferreira P."/>
            <person name="Molpeceres G."/>
            <person name="Ruiz-Duenas F.J."/>
            <person name="Serrano A."/>
            <person name="Henrissat B."/>
            <person name="Drula E."/>
            <person name="Hughes K.W."/>
            <person name="Mata J.L."/>
            <person name="Ishikawa N.K."/>
            <person name="Vargas-Isla R."/>
            <person name="Ushijima S."/>
            <person name="Smith C.A."/>
            <person name="Ahrendt S."/>
            <person name="Andreopoulos W."/>
            <person name="He G."/>
            <person name="Labutti K."/>
            <person name="Lipzen A."/>
            <person name="Ng V."/>
            <person name="Sandor L."/>
            <person name="Barry K."/>
            <person name="Martinez A.T."/>
            <person name="Xiao Y."/>
            <person name="Gibbons J.G."/>
            <person name="Terashima K."/>
            <person name="Hibbett D.S."/>
            <person name="Grigoriev I.V."/>
        </authorList>
    </citation>
    <scope>NUCLEOTIDE SEQUENCE</scope>
    <source>
        <strain evidence="1">TFB9207</strain>
    </source>
</reference>
<evidence type="ECO:0000313" key="1">
    <source>
        <dbReference type="EMBL" id="KAJ3844327.1"/>
    </source>
</evidence>
<evidence type="ECO:0000313" key="2">
    <source>
        <dbReference type="Proteomes" id="UP001163846"/>
    </source>
</evidence>
<dbReference type="AlphaFoldDB" id="A0AA38PJX5"/>
<proteinExistence type="predicted"/>
<dbReference type="Proteomes" id="UP001163846">
    <property type="component" value="Unassembled WGS sequence"/>
</dbReference>
<dbReference type="EMBL" id="MU805955">
    <property type="protein sequence ID" value="KAJ3844327.1"/>
    <property type="molecule type" value="Genomic_DNA"/>
</dbReference>
<protein>
    <submittedName>
        <fullName evidence="1">Uncharacterized protein</fullName>
    </submittedName>
</protein>
<gene>
    <name evidence="1" type="ORF">F5878DRAFT_602182</name>
</gene>
<accession>A0AA38PJX5</accession>
<keyword evidence="2" id="KW-1185">Reference proteome</keyword>
<sequence>MTPTFRAALRQQAHQANLHALGDPQHMSDDFRNIYTTLTYGLSTEETKLIVQPPPLELMILVVRNMLYPELLSASIPDLLEVLSNVEKWRKIANGRAGYALANDEYWPHYNKPYSSGLTDKDRKVLKFIVDAHEVTRTHYVEILMQYCNLHLCHIWTSKSLVDVEYFAQVFQSYFSQDTVKLCPPLKELTQDELAQFTDVKKEWTEFIAECARSGYSTQPNVKLPSQEQVCKRTEAYLVLLQKQVDTLERIFDEDAFESRLGTLS</sequence>
<comment type="caution">
    <text evidence="1">The sequence shown here is derived from an EMBL/GenBank/DDBJ whole genome shotgun (WGS) entry which is preliminary data.</text>
</comment>